<dbReference type="OrthoDB" id="2401457at2759"/>
<proteinExistence type="predicted"/>
<protein>
    <submittedName>
        <fullName evidence="1">Uncharacterized protein</fullName>
    </submittedName>
</protein>
<evidence type="ECO:0000313" key="2">
    <source>
        <dbReference type="Proteomes" id="UP000265703"/>
    </source>
</evidence>
<sequence>MEIEDFEEIVEICYSHGAVEVPMELKNMLKTLMNEKTVRSLREMQLSMQRQLNLDDKFFYQKKWILSTIDNWLDYIELSSKNPLIKINSESHKSASIYYSLIDRLAIQYFRTLRAGLRVHHLPYIQLMQICMENSQIFTFAMIFSRLNPEM</sequence>
<dbReference type="AlphaFoldDB" id="A0A397S8R1"/>
<dbReference type="EMBL" id="QKYT01000917">
    <property type="protein sequence ID" value="RIA80695.1"/>
    <property type="molecule type" value="Genomic_DNA"/>
</dbReference>
<gene>
    <name evidence="1" type="ORF">C1645_591827</name>
</gene>
<keyword evidence="2" id="KW-1185">Reference proteome</keyword>
<reference evidence="1 2" key="1">
    <citation type="submission" date="2018-06" db="EMBL/GenBank/DDBJ databases">
        <title>Comparative genomics reveals the genomic features of Rhizophagus irregularis, R. cerebriforme, R. diaphanum and Gigaspora rosea, and their symbiotic lifestyle signature.</title>
        <authorList>
            <person name="Morin E."/>
            <person name="San Clemente H."/>
            <person name="Chen E.C.H."/>
            <person name="De La Providencia I."/>
            <person name="Hainaut M."/>
            <person name="Kuo A."/>
            <person name="Kohler A."/>
            <person name="Murat C."/>
            <person name="Tang N."/>
            <person name="Roy S."/>
            <person name="Loubradou J."/>
            <person name="Henrissat B."/>
            <person name="Grigoriev I.V."/>
            <person name="Corradi N."/>
            <person name="Roux C."/>
            <person name="Martin F.M."/>
        </authorList>
    </citation>
    <scope>NUCLEOTIDE SEQUENCE [LARGE SCALE GENOMIC DNA]</scope>
    <source>
        <strain evidence="1 2">DAOM 227022</strain>
    </source>
</reference>
<accession>A0A397S8R1</accession>
<comment type="caution">
    <text evidence="1">The sequence shown here is derived from an EMBL/GenBank/DDBJ whole genome shotgun (WGS) entry which is preliminary data.</text>
</comment>
<evidence type="ECO:0000313" key="1">
    <source>
        <dbReference type="EMBL" id="RIA80695.1"/>
    </source>
</evidence>
<organism evidence="1 2">
    <name type="scientific">Glomus cerebriforme</name>
    <dbReference type="NCBI Taxonomy" id="658196"/>
    <lineage>
        <taxon>Eukaryota</taxon>
        <taxon>Fungi</taxon>
        <taxon>Fungi incertae sedis</taxon>
        <taxon>Mucoromycota</taxon>
        <taxon>Glomeromycotina</taxon>
        <taxon>Glomeromycetes</taxon>
        <taxon>Glomerales</taxon>
        <taxon>Glomeraceae</taxon>
        <taxon>Glomus</taxon>
    </lineage>
</organism>
<name>A0A397S8R1_9GLOM</name>
<dbReference type="Proteomes" id="UP000265703">
    <property type="component" value="Unassembled WGS sequence"/>
</dbReference>